<dbReference type="SUPFAM" id="SSF54285">
    <property type="entry name" value="MoaD/ThiS"/>
    <property type="match status" value="1"/>
</dbReference>
<dbReference type="InterPro" id="IPR016155">
    <property type="entry name" value="Mopterin_synth/thiamin_S_b"/>
</dbReference>
<gene>
    <name evidence="1" type="primary">thiS</name>
    <name evidence="1" type="ORF">ACJDU8_06855</name>
</gene>
<dbReference type="Pfam" id="PF02597">
    <property type="entry name" value="ThiS"/>
    <property type="match status" value="1"/>
</dbReference>
<dbReference type="PANTHER" id="PTHR34472:SF1">
    <property type="entry name" value="SULFUR CARRIER PROTEIN THIS"/>
    <property type="match status" value="1"/>
</dbReference>
<dbReference type="InterPro" id="IPR012675">
    <property type="entry name" value="Beta-grasp_dom_sf"/>
</dbReference>
<keyword evidence="2" id="KW-1185">Reference proteome</keyword>
<dbReference type="InterPro" id="IPR010035">
    <property type="entry name" value="Thi_S"/>
</dbReference>
<evidence type="ECO:0000313" key="2">
    <source>
        <dbReference type="Proteomes" id="UP001623660"/>
    </source>
</evidence>
<sequence length="72" mass="8316">MNIKINGEPKEIKDELTVTEILKIENVEMPDMVSVQLNDEFVDRDNFSSTVLKENDKIDFLYFMGGGTFELQ</sequence>
<dbReference type="PANTHER" id="PTHR34472">
    <property type="entry name" value="SULFUR CARRIER PROTEIN THIS"/>
    <property type="match status" value="1"/>
</dbReference>
<reference evidence="1 2" key="1">
    <citation type="submission" date="2024-11" db="EMBL/GenBank/DDBJ databases">
        <authorList>
            <person name="Heng Y.C."/>
            <person name="Lim A.C.H."/>
            <person name="Lee J.K.Y."/>
            <person name="Kittelmann S."/>
        </authorList>
    </citation>
    <scope>NUCLEOTIDE SEQUENCE [LARGE SCALE GENOMIC DNA]</scope>
    <source>
        <strain evidence="1 2">WILCCON 0269</strain>
    </source>
</reference>
<dbReference type="CDD" id="cd00565">
    <property type="entry name" value="Ubl_ThiS"/>
    <property type="match status" value="1"/>
</dbReference>
<dbReference type="EMBL" id="JBJHZX010000007">
    <property type="protein sequence ID" value="MFL0195287.1"/>
    <property type="molecule type" value="Genomic_DNA"/>
</dbReference>
<protein>
    <submittedName>
        <fullName evidence="1">Sulfur carrier protein ThiS</fullName>
    </submittedName>
</protein>
<dbReference type="NCBIfam" id="TIGR01683">
    <property type="entry name" value="thiS"/>
    <property type="match status" value="1"/>
</dbReference>
<comment type="caution">
    <text evidence="1">The sequence shown here is derived from an EMBL/GenBank/DDBJ whole genome shotgun (WGS) entry which is preliminary data.</text>
</comment>
<dbReference type="Proteomes" id="UP001623660">
    <property type="component" value="Unassembled WGS sequence"/>
</dbReference>
<organism evidence="1 2">
    <name type="scientific">Candidatus Clostridium eludens</name>
    <dbReference type="NCBI Taxonomy" id="3381663"/>
    <lineage>
        <taxon>Bacteria</taxon>
        <taxon>Bacillati</taxon>
        <taxon>Bacillota</taxon>
        <taxon>Clostridia</taxon>
        <taxon>Eubacteriales</taxon>
        <taxon>Clostridiaceae</taxon>
        <taxon>Clostridium</taxon>
    </lineage>
</organism>
<evidence type="ECO:0000313" key="1">
    <source>
        <dbReference type="EMBL" id="MFL0195287.1"/>
    </source>
</evidence>
<dbReference type="InterPro" id="IPR003749">
    <property type="entry name" value="ThiS/MoaD-like"/>
</dbReference>
<proteinExistence type="predicted"/>
<dbReference type="RefSeq" id="WP_406791408.1">
    <property type="nucleotide sequence ID" value="NZ_JBJHZX010000007.1"/>
</dbReference>
<accession>A0ABW8SHW3</accession>
<name>A0ABW8SHW3_9CLOT</name>
<dbReference type="Gene3D" id="3.10.20.30">
    <property type="match status" value="1"/>
</dbReference>